<dbReference type="AlphaFoldDB" id="A0A6I6EGL0"/>
<dbReference type="KEGG" id="erwi:GN242_07365"/>
<gene>
    <name evidence="1" type="ORF">GN242_07365</name>
</gene>
<sequence>MRELTPEQQEHCARLPEYRRASYRYKASRMTDRERQIESIAWDAGRAWMALKAGEPHPRINTLSASQRTARLMTRRYAEQAAFYPRRPEIIVYEMDTTYLDYHTPHYGLGGAVRQD</sequence>
<evidence type="ECO:0000313" key="1">
    <source>
        <dbReference type="EMBL" id="QGU87045.1"/>
    </source>
</evidence>
<protein>
    <submittedName>
        <fullName evidence="1">Uncharacterized protein</fullName>
    </submittedName>
</protein>
<accession>A0A6I6EGL0</accession>
<organism evidence="1 2">
    <name type="scientific">Erwinia sorbitola</name>
    <dbReference type="NCBI Taxonomy" id="2681984"/>
    <lineage>
        <taxon>Bacteria</taxon>
        <taxon>Pseudomonadati</taxon>
        <taxon>Pseudomonadota</taxon>
        <taxon>Gammaproteobacteria</taxon>
        <taxon>Enterobacterales</taxon>
        <taxon>Erwiniaceae</taxon>
        <taxon>Erwinia</taxon>
    </lineage>
</organism>
<evidence type="ECO:0000313" key="2">
    <source>
        <dbReference type="Proteomes" id="UP000424752"/>
    </source>
</evidence>
<reference evidence="1 2" key="1">
    <citation type="submission" date="2019-12" db="EMBL/GenBank/DDBJ databases">
        <title>Erwinia sp. nov., isolated from droppings of birds in the Qinghai-Tiebt plateau of China.</title>
        <authorList>
            <person name="Ge Y."/>
        </authorList>
    </citation>
    <scope>NUCLEOTIDE SEQUENCE [LARGE SCALE GENOMIC DNA]</scope>
    <source>
        <strain evidence="1 2">J780</strain>
    </source>
</reference>
<name>A0A6I6EGL0_9GAMM</name>
<dbReference type="EMBL" id="CP046509">
    <property type="protein sequence ID" value="QGU87045.1"/>
    <property type="molecule type" value="Genomic_DNA"/>
</dbReference>
<dbReference type="Proteomes" id="UP000424752">
    <property type="component" value="Chromosome"/>
</dbReference>
<dbReference type="RefSeq" id="WP_156287157.1">
    <property type="nucleotide sequence ID" value="NZ_CP046509.1"/>
</dbReference>
<proteinExistence type="predicted"/>